<accession>A0AA40HP54</accession>
<dbReference type="EMBL" id="JAULJE010000014">
    <property type="protein sequence ID" value="KAK1334848.1"/>
    <property type="molecule type" value="Genomic_DNA"/>
</dbReference>
<comment type="caution">
    <text evidence="3">The sequence shown here is derived from an EMBL/GenBank/DDBJ whole genome shotgun (WGS) entry which is preliminary data.</text>
</comment>
<dbReference type="AlphaFoldDB" id="A0AA40HP54"/>
<dbReference type="InterPro" id="IPR013594">
    <property type="entry name" value="Dynein_heavy_tail"/>
</dbReference>
<name>A0AA40HP54_CNENI</name>
<dbReference type="PANTHER" id="PTHR46532:SF11">
    <property type="entry name" value="DYNEIN AXONEMAL HEAVY CHAIN 12"/>
    <property type="match status" value="1"/>
</dbReference>
<sequence length="803" mass="92012">MAAPVVAREARGEREAPTLRLTPGSGLEAAGVLEVEEEEEEEEEEAAARRARSFAQDARVRFLGGRLEQMLGLPAEKWSQHLESEDRRRVLAEFLESPSPACLVFGVAAAGRLAASREIPRDAKHKLVYVAKKIAESSGVNDFFQTVLFGEVPASSLGHILVPILSNRNNHKSWSCFISQDTERHVEVMKHKMHILRGKMLGRTLLPIPTIAGKFDLDPKPPGTHLEPDERTVLHAIESVVIKWSHQIQEIIEKDSGQPLLNGLHSNPQTELDFWTMRKENLSCIYDQLQAPTVLKMVKILKTKRSSYFPALKDIFTAVRKALLEARDVALYLRPLRRHIQCLQETEFPQTRGLIAPLFHTICLIWSHSEFYNTPARVIVLLQEFCNLFIDQATDYLSPEDLLKGEVEDSLEKVQVAINILKTFKSSFFNYREGLGNYFMGNKEVKPWDFQSQLVFCRFDKFLDRCMKMEDVFVTVLEFEKLERLEFGGTKGAILNGQIHEMSEEFMELCKIFKQSTYDPSDLNNMEFESDYVVFKSKTLDFDRRLGTILCEGFFNCSGLEAAFKLLTIFGNFLEKPVVMEIFRPHYSSLVHMFNAELDMCKQLYNEHVKQIECGNVVLNKNMPFTSGNIKWAKEVLDRLQTFWSNFASLQYLFLESPDDASVRQKYVEMTALLDQFENRIYDDWKNNVGEICEFNLNQPLIKFSAINGLLSVNFDPKVGFDVLKMFNRSNFYCKHISDTSSHLFCENVSAIYTNKRETCKLTAPSLRPQPIRANKMVVNLHMWALSGLGPVNIFRTQAAPRL</sequence>
<feature type="compositionally biased region" description="Acidic residues" evidence="1">
    <location>
        <begin position="34"/>
        <end position="45"/>
    </location>
</feature>
<dbReference type="InterPro" id="IPR026983">
    <property type="entry name" value="DHC"/>
</dbReference>
<dbReference type="GO" id="GO:0045505">
    <property type="term" value="F:dynein intermediate chain binding"/>
    <property type="evidence" value="ECO:0007669"/>
    <property type="project" value="InterPro"/>
</dbReference>
<dbReference type="GO" id="GO:0007018">
    <property type="term" value="P:microtubule-based movement"/>
    <property type="evidence" value="ECO:0007669"/>
    <property type="project" value="InterPro"/>
</dbReference>
<protein>
    <recommendedName>
        <fullName evidence="2">Dynein heavy chain tail domain-containing protein</fullName>
    </recommendedName>
</protein>
<dbReference type="GO" id="GO:0051959">
    <property type="term" value="F:dynein light intermediate chain binding"/>
    <property type="evidence" value="ECO:0007669"/>
    <property type="project" value="InterPro"/>
</dbReference>
<evidence type="ECO:0000259" key="2">
    <source>
        <dbReference type="Pfam" id="PF08385"/>
    </source>
</evidence>
<proteinExistence type="predicted"/>
<dbReference type="Pfam" id="PF08385">
    <property type="entry name" value="DHC_N1"/>
    <property type="match status" value="1"/>
</dbReference>
<organism evidence="3 4">
    <name type="scientific">Cnephaeus nilssonii</name>
    <name type="common">Northern bat</name>
    <name type="synonym">Eptesicus nilssonii</name>
    <dbReference type="NCBI Taxonomy" id="3371016"/>
    <lineage>
        <taxon>Eukaryota</taxon>
        <taxon>Metazoa</taxon>
        <taxon>Chordata</taxon>
        <taxon>Craniata</taxon>
        <taxon>Vertebrata</taxon>
        <taxon>Euteleostomi</taxon>
        <taxon>Mammalia</taxon>
        <taxon>Eutheria</taxon>
        <taxon>Laurasiatheria</taxon>
        <taxon>Chiroptera</taxon>
        <taxon>Yangochiroptera</taxon>
        <taxon>Vespertilionidae</taxon>
        <taxon>Cnephaeus</taxon>
    </lineage>
</organism>
<dbReference type="PANTHER" id="PTHR46532">
    <property type="entry name" value="MALE FERTILITY FACTOR KL5"/>
    <property type="match status" value="1"/>
</dbReference>
<keyword evidence="4" id="KW-1185">Reference proteome</keyword>
<evidence type="ECO:0000256" key="1">
    <source>
        <dbReference type="SAM" id="MobiDB-lite"/>
    </source>
</evidence>
<feature type="region of interest" description="Disordered" evidence="1">
    <location>
        <begin position="1"/>
        <end position="47"/>
    </location>
</feature>
<dbReference type="GO" id="GO:0005858">
    <property type="term" value="C:axonemal dynein complex"/>
    <property type="evidence" value="ECO:0007669"/>
    <property type="project" value="TreeGrafter"/>
</dbReference>
<evidence type="ECO:0000313" key="3">
    <source>
        <dbReference type="EMBL" id="KAK1334848.1"/>
    </source>
</evidence>
<feature type="domain" description="Dynein heavy chain tail" evidence="2">
    <location>
        <begin position="234"/>
        <end position="719"/>
    </location>
</feature>
<feature type="compositionally biased region" description="Basic and acidic residues" evidence="1">
    <location>
        <begin position="8"/>
        <end position="17"/>
    </location>
</feature>
<reference evidence="3" key="1">
    <citation type="submission" date="2023-06" db="EMBL/GenBank/DDBJ databases">
        <title>Reference genome for the Northern bat (Eptesicus nilssonii), a most northern bat species.</title>
        <authorList>
            <person name="Laine V.N."/>
            <person name="Pulliainen A.T."/>
            <person name="Lilley T.M."/>
        </authorList>
    </citation>
    <scope>NUCLEOTIDE SEQUENCE</scope>
    <source>
        <strain evidence="3">BLF_Eptnil</strain>
        <tissue evidence="3">Kidney</tissue>
    </source>
</reference>
<evidence type="ECO:0000313" key="4">
    <source>
        <dbReference type="Proteomes" id="UP001177744"/>
    </source>
</evidence>
<dbReference type="Proteomes" id="UP001177744">
    <property type="component" value="Unassembled WGS sequence"/>
</dbReference>
<gene>
    <name evidence="3" type="ORF">QTO34_004419</name>
</gene>